<evidence type="ECO:0000313" key="2">
    <source>
        <dbReference type="EMBL" id="VVC95671.1"/>
    </source>
</evidence>
<dbReference type="EMBL" id="FZQP02002404">
    <property type="protein sequence ID" value="VVC95671.1"/>
    <property type="molecule type" value="Genomic_DNA"/>
</dbReference>
<dbReference type="Proteomes" id="UP000324832">
    <property type="component" value="Unassembled WGS sequence"/>
</dbReference>
<dbReference type="AlphaFoldDB" id="A0A5E4QBN6"/>
<accession>A0A5E4QBN6</accession>
<name>A0A5E4QBN6_9NEOP</name>
<organism evidence="2 3">
    <name type="scientific">Leptidea sinapis</name>
    <dbReference type="NCBI Taxonomy" id="189913"/>
    <lineage>
        <taxon>Eukaryota</taxon>
        <taxon>Metazoa</taxon>
        <taxon>Ecdysozoa</taxon>
        <taxon>Arthropoda</taxon>
        <taxon>Hexapoda</taxon>
        <taxon>Insecta</taxon>
        <taxon>Pterygota</taxon>
        <taxon>Neoptera</taxon>
        <taxon>Endopterygota</taxon>
        <taxon>Lepidoptera</taxon>
        <taxon>Glossata</taxon>
        <taxon>Ditrysia</taxon>
        <taxon>Papilionoidea</taxon>
        <taxon>Pieridae</taxon>
        <taxon>Dismorphiinae</taxon>
        <taxon>Leptidea</taxon>
    </lineage>
</organism>
<feature type="compositionally biased region" description="Low complexity" evidence="1">
    <location>
        <begin position="58"/>
        <end position="67"/>
    </location>
</feature>
<proteinExistence type="predicted"/>
<keyword evidence="3" id="KW-1185">Reference proteome</keyword>
<feature type="region of interest" description="Disordered" evidence="1">
    <location>
        <begin position="56"/>
        <end position="88"/>
    </location>
</feature>
<reference evidence="2 3" key="1">
    <citation type="submission" date="2017-07" db="EMBL/GenBank/DDBJ databases">
        <authorList>
            <person name="Talla V."/>
            <person name="Backstrom N."/>
        </authorList>
    </citation>
    <scope>NUCLEOTIDE SEQUENCE [LARGE SCALE GENOMIC DNA]</scope>
</reference>
<protein>
    <submittedName>
        <fullName evidence="2">Uncharacterized protein</fullName>
    </submittedName>
</protein>
<sequence>MPLAAADVNQLGRSNEYGAEIVRQDADVFPDQRTKLSKFKDPAPTLLLVVRLSPSNTLPTRLPHSHPSPSPRLHRQSSGVHRSPPTQA</sequence>
<evidence type="ECO:0000256" key="1">
    <source>
        <dbReference type="SAM" id="MobiDB-lite"/>
    </source>
</evidence>
<evidence type="ECO:0000313" key="3">
    <source>
        <dbReference type="Proteomes" id="UP000324832"/>
    </source>
</evidence>
<gene>
    <name evidence="2" type="ORF">LSINAPIS_LOCUS7334</name>
</gene>